<name>A0A4C1XVZ4_EUMVA</name>
<dbReference type="Proteomes" id="UP000299102">
    <property type="component" value="Unassembled WGS sequence"/>
</dbReference>
<sequence length="203" mass="22404">MPHWNRDGTCPSALPLYPAPAVQFRFLRVIGRRGFTGNTSNKWPALTWRDVQMRTWNAEVGTGSRTCRNGGILWQKKAGMAARLLEVVAARNALTAVGVRLHAVLNTYSMEANTSAIIQIYHSMFVEDMSVILAGKALLTPLGLRMPMGSGDHLLFGGAHVTLKRYKNEKKRAQISCFTLPSDCAVQQKDVSAMKIRSFADAL</sequence>
<reference evidence="1 2" key="1">
    <citation type="journal article" date="2019" name="Commun. Biol.">
        <title>The bagworm genome reveals a unique fibroin gene that provides high tensile strength.</title>
        <authorList>
            <person name="Kono N."/>
            <person name="Nakamura H."/>
            <person name="Ohtoshi R."/>
            <person name="Tomita M."/>
            <person name="Numata K."/>
            <person name="Arakawa K."/>
        </authorList>
    </citation>
    <scope>NUCLEOTIDE SEQUENCE [LARGE SCALE GENOMIC DNA]</scope>
</reference>
<organism evidence="1 2">
    <name type="scientific">Eumeta variegata</name>
    <name type="common">Bagworm moth</name>
    <name type="synonym">Eumeta japonica</name>
    <dbReference type="NCBI Taxonomy" id="151549"/>
    <lineage>
        <taxon>Eukaryota</taxon>
        <taxon>Metazoa</taxon>
        <taxon>Ecdysozoa</taxon>
        <taxon>Arthropoda</taxon>
        <taxon>Hexapoda</taxon>
        <taxon>Insecta</taxon>
        <taxon>Pterygota</taxon>
        <taxon>Neoptera</taxon>
        <taxon>Endopterygota</taxon>
        <taxon>Lepidoptera</taxon>
        <taxon>Glossata</taxon>
        <taxon>Ditrysia</taxon>
        <taxon>Tineoidea</taxon>
        <taxon>Psychidae</taxon>
        <taxon>Oiketicinae</taxon>
        <taxon>Eumeta</taxon>
    </lineage>
</organism>
<keyword evidence="2" id="KW-1185">Reference proteome</keyword>
<comment type="caution">
    <text evidence="1">The sequence shown here is derived from an EMBL/GenBank/DDBJ whole genome shotgun (WGS) entry which is preliminary data.</text>
</comment>
<dbReference type="EMBL" id="BGZK01000990">
    <property type="protein sequence ID" value="GBP67748.1"/>
    <property type="molecule type" value="Genomic_DNA"/>
</dbReference>
<protein>
    <submittedName>
        <fullName evidence="1">Uncharacterized protein</fullName>
    </submittedName>
</protein>
<evidence type="ECO:0000313" key="1">
    <source>
        <dbReference type="EMBL" id="GBP67748.1"/>
    </source>
</evidence>
<gene>
    <name evidence="1" type="ORF">EVAR_51805_1</name>
</gene>
<evidence type="ECO:0000313" key="2">
    <source>
        <dbReference type="Proteomes" id="UP000299102"/>
    </source>
</evidence>
<proteinExistence type="predicted"/>
<dbReference type="AlphaFoldDB" id="A0A4C1XVZ4"/>
<accession>A0A4C1XVZ4</accession>